<dbReference type="EMBL" id="JBHFNS010000018">
    <property type="protein sequence ID" value="MFB2934392.1"/>
    <property type="molecule type" value="Genomic_DNA"/>
</dbReference>
<comment type="caution">
    <text evidence="1">The sequence shown here is derived from an EMBL/GenBank/DDBJ whole genome shotgun (WGS) entry which is preliminary data.</text>
</comment>
<dbReference type="PANTHER" id="PTHR43019">
    <property type="entry name" value="SERINE ENDOPROTEASE DEGS"/>
    <property type="match status" value="1"/>
</dbReference>
<dbReference type="InterPro" id="IPR043504">
    <property type="entry name" value="Peptidase_S1_PA_chymotrypsin"/>
</dbReference>
<dbReference type="RefSeq" id="WP_413255916.1">
    <property type="nucleotide sequence ID" value="NZ_JBHFNS010000018.1"/>
</dbReference>
<protein>
    <submittedName>
        <fullName evidence="1">Serine protease</fullName>
    </submittedName>
</protein>
<dbReference type="SUPFAM" id="SSF50494">
    <property type="entry name" value="Trypsin-like serine proteases"/>
    <property type="match status" value="1"/>
</dbReference>
<dbReference type="InterPro" id="IPR009003">
    <property type="entry name" value="Peptidase_S1_PA"/>
</dbReference>
<sequence length="259" mass="28473">MVLRVVLLCCLVILVFGLRENVFSQPKSQALTPISEDVSVSVIAKQVTVRIFNDRIVGSGVIVERRGKIYTVLTCAHVVAESPNNRYSILTPDGKIYEGRLLNSQQFGNTDLALVQFNSVSNYQVAAIADPQTLTIGDPVYAAGFPNWHWSNSQTIDSTRDWGGKAFQLTSGEVAMLPEKSLQDGYQIGYTNEIEQGMSGGPVLDRFGRLIGINGRLKYPPQGINAFIFADGTTPSDELFNQMQSLSWAVPITKFHKAL</sequence>
<dbReference type="GO" id="GO:0006508">
    <property type="term" value="P:proteolysis"/>
    <property type="evidence" value="ECO:0007669"/>
    <property type="project" value="UniProtKB-KW"/>
</dbReference>
<proteinExistence type="predicted"/>
<evidence type="ECO:0000313" key="1">
    <source>
        <dbReference type="EMBL" id="MFB2934392.1"/>
    </source>
</evidence>
<keyword evidence="1" id="KW-0645">Protease</keyword>
<gene>
    <name evidence="1" type="ORF">ACE1B6_03860</name>
</gene>
<dbReference type="GO" id="GO:0008233">
    <property type="term" value="F:peptidase activity"/>
    <property type="evidence" value="ECO:0007669"/>
    <property type="project" value="UniProtKB-KW"/>
</dbReference>
<dbReference type="PANTHER" id="PTHR43019:SF23">
    <property type="entry name" value="PROTEASE DO-LIKE 5, CHLOROPLASTIC"/>
    <property type="match status" value="1"/>
</dbReference>
<organism evidence="1 2">
    <name type="scientific">Floridaenema fluviatile BLCC-F154</name>
    <dbReference type="NCBI Taxonomy" id="3153640"/>
    <lineage>
        <taxon>Bacteria</taxon>
        <taxon>Bacillati</taxon>
        <taxon>Cyanobacteriota</taxon>
        <taxon>Cyanophyceae</taxon>
        <taxon>Oscillatoriophycideae</taxon>
        <taxon>Aerosakkonematales</taxon>
        <taxon>Aerosakkonemataceae</taxon>
        <taxon>Floridanema</taxon>
        <taxon>Floridanema fluviatile</taxon>
    </lineage>
</organism>
<reference evidence="1 2" key="1">
    <citation type="submission" date="2024-09" db="EMBL/GenBank/DDBJ databases">
        <title>Floridaenema gen nov. (Aerosakkonemataceae, Aerosakkonematales ord. nov., Cyanobacteria) from benthic tropical and subtropical fresh waters, with the description of four new species.</title>
        <authorList>
            <person name="Moretto J.A."/>
            <person name="Berthold D.E."/>
            <person name="Lefler F.W."/>
            <person name="Huang I.-S."/>
            <person name="Laughinghouse H. IV."/>
        </authorList>
    </citation>
    <scope>NUCLEOTIDE SEQUENCE [LARGE SCALE GENOMIC DNA]</scope>
    <source>
        <strain evidence="1 2">BLCC-F154</strain>
    </source>
</reference>
<accession>A0ABV4Y6L0</accession>
<keyword evidence="1" id="KW-0378">Hydrolase</keyword>
<dbReference type="Gene3D" id="2.40.10.10">
    <property type="entry name" value="Trypsin-like serine proteases"/>
    <property type="match status" value="2"/>
</dbReference>
<dbReference type="Proteomes" id="UP001576776">
    <property type="component" value="Unassembled WGS sequence"/>
</dbReference>
<dbReference type="Pfam" id="PF13365">
    <property type="entry name" value="Trypsin_2"/>
    <property type="match status" value="1"/>
</dbReference>
<evidence type="ECO:0000313" key="2">
    <source>
        <dbReference type="Proteomes" id="UP001576776"/>
    </source>
</evidence>
<name>A0ABV4Y6L0_9CYAN</name>
<keyword evidence="2" id="KW-1185">Reference proteome</keyword>